<organism evidence="2 3">
    <name type="scientific">Morus notabilis</name>
    <dbReference type="NCBI Taxonomy" id="981085"/>
    <lineage>
        <taxon>Eukaryota</taxon>
        <taxon>Viridiplantae</taxon>
        <taxon>Streptophyta</taxon>
        <taxon>Embryophyta</taxon>
        <taxon>Tracheophyta</taxon>
        <taxon>Spermatophyta</taxon>
        <taxon>Magnoliopsida</taxon>
        <taxon>eudicotyledons</taxon>
        <taxon>Gunneridae</taxon>
        <taxon>Pentapetalae</taxon>
        <taxon>rosids</taxon>
        <taxon>fabids</taxon>
        <taxon>Rosales</taxon>
        <taxon>Moraceae</taxon>
        <taxon>Moreae</taxon>
        <taxon>Morus</taxon>
    </lineage>
</organism>
<sequence>MKSQCLTNKDELTRMAKRNEKRVEKGDVRNKETDNTFVLANSFNPLSVNHEIISQNITCDTCINPLNILSLKPFGPELKLGEYVYDSMVNHKILTAV</sequence>
<dbReference type="Proteomes" id="UP000030645">
    <property type="component" value="Unassembled WGS sequence"/>
</dbReference>
<dbReference type="AlphaFoldDB" id="W9RLL4"/>
<reference evidence="3" key="1">
    <citation type="submission" date="2013-01" db="EMBL/GenBank/DDBJ databases">
        <title>Draft Genome Sequence of a Mulberry Tree, Morus notabilis C.K. Schneid.</title>
        <authorList>
            <person name="He N."/>
            <person name="Zhao S."/>
        </authorList>
    </citation>
    <scope>NUCLEOTIDE SEQUENCE</scope>
</reference>
<protein>
    <submittedName>
        <fullName evidence="2">Uncharacterized protein</fullName>
    </submittedName>
</protein>
<keyword evidence="3" id="KW-1185">Reference proteome</keyword>
<evidence type="ECO:0000256" key="1">
    <source>
        <dbReference type="SAM" id="MobiDB-lite"/>
    </source>
</evidence>
<feature type="compositionally biased region" description="Basic and acidic residues" evidence="1">
    <location>
        <begin position="8"/>
        <end position="30"/>
    </location>
</feature>
<evidence type="ECO:0000313" key="2">
    <source>
        <dbReference type="EMBL" id="EXB84048.1"/>
    </source>
</evidence>
<dbReference type="EMBL" id="KE344890">
    <property type="protein sequence ID" value="EXB84048.1"/>
    <property type="molecule type" value="Genomic_DNA"/>
</dbReference>
<accession>W9RLL4</accession>
<name>W9RLL4_9ROSA</name>
<proteinExistence type="predicted"/>
<evidence type="ECO:0000313" key="3">
    <source>
        <dbReference type="Proteomes" id="UP000030645"/>
    </source>
</evidence>
<feature type="region of interest" description="Disordered" evidence="1">
    <location>
        <begin position="1"/>
        <end position="30"/>
    </location>
</feature>
<gene>
    <name evidence="2" type="ORF">L484_005812</name>
</gene>